<protein>
    <submittedName>
        <fullName evidence="1">Uncharacterized protein</fullName>
    </submittedName>
</protein>
<accession>A0A8H3VPS9</accession>
<evidence type="ECO:0000313" key="2">
    <source>
        <dbReference type="Proteomes" id="UP000490939"/>
    </source>
</evidence>
<reference evidence="1 2" key="1">
    <citation type="submission" date="2019-07" db="EMBL/GenBank/DDBJ databases">
        <title>Venturia inaequalis Genome Resource.</title>
        <authorList>
            <person name="Lichtner F.J."/>
        </authorList>
    </citation>
    <scope>NUCLEOTIDE SEQUENCE [LARGE SCALE GENOMIC DNA]</scope>
    <source>
        <strain evidence="1 2">DMI_063113</strain>
    </source>
</reference>
<dbReference type="AlphaFoldDB" id="A0A8H3VPS9"/>
<gene>
    <name evidence="1" type="ORF">EG327_011844</name>
</gene>
<dbReference type="EMBL" id="WNWR01000099">
    <property type="protein sequence ID" value="KAE9991342.1"/>
    <property type="molecule type" value="Genomic_DNA"/>
</dbReference>
<sequence>MSPPTLLTIPRELRQHILGYAFDDACKKDAKINDFLRCIYAAEPKLLFWSQRPGLRQLFNGRRSIETNERPGPAFFPNLCHLALVLRLAIPELRDDMLYVLENALSACVETNAATEEKAKDDFWRHIWAIYPRCAKAMMSQVPRALRMRPLNLS</sequence>
<organism evidence="1 2">
    <name type="scientific">Venturia inaequalis</name>
    <name type="common">Apple scab fungus</name>
    <dbReference type="NCBI Taxonomy" id="5025"/>
    <lineage>
        <taxon>Eukaryota</taxon>
        <taxon>Fungi</taxon>
        <taxon>Dikarya</taxon>
        <taxon>Ascomycota</taxon>
        <taxon>Pezizomycotina</taxon>
        <taxon>Dothideomycetes</taxon>
        <taxon>Pleosporomycetidae</taxon>
        <taxon>Venturiales</taxon>
        <taxon>Venturiaceae</taxon>
        <taxon>Venturia</taxon>
    </lineage>
</organism>
<keyword evidence="2" id="KW-1185">Reference proteome</keyword>
<proteinExistence type="predicted"/>
<evidence type="ECO:0000313" key="1">
    <source>
        <dbReference type="EMBL" id="KAE9991342.1"/>
    </source>
</evidence>
<comment type="caution">
    <text evidence="1">The sequence shown here is derived from an EMBL/GenBank/DDBJ whole genome shotgun (WGS) entry which is preliminary data.</text>
</comment>
<dbReference type="Proteomes" id="UP000490939">
    <property type="component" value="Unassembled WGS sequence"/>
</dbReference>
<name>A0A8H3VPS9_VENIN</name>